<evidence type="ECO:0000313" key="2">
    <source>
        <dbReference type="EMBL" id="GFN78919.1"/>
    </source>
</evidence>
<gene>
    <name evidence="2" type="ORF">PoB_000542500</name>
</gene>
<comment type="caution">
    <text evidence="2">The sequence shown here is derived from an EMBL/GenBank/DDBJ whole genome shotgun (WGS) entry which is preliminary data.</text>
</comment>
<proteinExistence type="predicted"/>
<protein>
    <submittedName>
        <fullName evidence="2">Uncharacterized protein</fullName>
    </submittedName>
</protein>
<dbReference type="EMBL" id="BLXT01000621">
    <property type="protein sequence ID" value="GFN78919.1"/>
    <property type="molecule type" value="Genomic_DNA"/>
</dbReference>
<dbReference type="Proteomes" id="UP000735302">
    <property type="component" value="Unassembled WGS sequence"/>
</dbReference>
<organism evidence="2 3">
    <name type="scientific">Plakobranchus ocellatus</name>
    <dbReference type="NCBI Taxonomy" id="259542"/>
    <lineage>
        <taxon>Eukaryota</taxon>
        <taxon>Metazoa</taxon>
        <taxon>Spiralia</taxon>
        <taxon>Lophotrochozoa</taxon>
        <taxon>Mollusca</taxon>
        <taxon>Gastropoda</taxon>
        <taxon>Heterobranchia</taxon>
        <taxon>Euthyneura</taxon>
        <taxon>Panpulmonata</taxon>
        <taxon>Sacoglossa</taxon>
        <taxon>Placobranchoidea</taxon>
        <taxon>Plakobranchidae</taxon>
        <taxon>Plakobranchus</taxon>
    </lineage>
</organism>
<feature type="region of interest" description="Disordered" evidence="1">
    <location>
        <begin position="1"/>
        <end position="102"/>
    </location>
</feature>
<keyword evidence="3" id="KW-1185">Reference proteome</keyword>
<name>A0AAV3Y722_9GAST</name>
<reference evidence="2 3" key="1">
    <citation type="journal article" date="2021" name="Elife">
        <title>Chloroplast acquisition without the gene transfer in kleptoplastic sea slugs, Plakobranchus ocellatus.</title>
        <authorList>
            <person name="Maeda T."/>
            <person name="Takahashi S."/>
            <person name="Yoshida T."/>
            <person name="Shimamura S."/>
            <person name="Takaki Y."/>
            <person name="Nagai Y."/>
            <person name="Toyoda A."/>
            <person name="Suzuki Y."/>
            <person name="Arimoto A."/>
            <person name="Ishii H."/>
            <person name="Satoh N."/>
            <person name="Nishiyama T."/>
            <person name="Hasebe M."/>
            <person name="Maruyama T."/>
            <person name="Minagawa J."/>
            <person name="Obokata J."/>
            <person name="Shigenobu S."/>
        </authorList>
    </citation>
    <scope>NUCLEOTIDE SEQUENCE [LARGE SCALE GENOMIC DNA]</scope>
</reference>
<accession>A0AAV3Y722</accession>
<sequence>MRRHRSHTEGSRGASGHLLLQQQTAGKYKEEMMMDGESILPPPLSQASRGVGGTVDSESAFDSCRNLSNRTPSPAPRPDGGPKSLRSPYCGLAIHKNQTKPI</sequence>
<dbReference type="AlphaFoldDB" id="A0AAV3Y722"/>
<evidence type="ECO:0000256" key="1">
    <source>
        <dbReference type="SAM" id="MobiDB-lite"/>
    </source>
</evidence>
<evidence type="ECO:0000313" key="3">
    <source>
        <dbReference type="Proteomes" id="UP000735302"/>
    </source>
</evidence>